<dbReference type="InterPro" id="IPR036649">
    <property type="entry name" value="Pyrophosphatase_sf"/>
</dbReference>
<dbReference type="RefSeq" id="XP_002766213.1">
    <property type="nucleotide sequence ID" value="XM_002766167.1"/>
</dbReference>
<dbReference type="GO" id="GO:0000287">
    <property type="term" value="F:magnesium ion binding"/>
    <property type="evidence" value="ECO:0007669"/>
    <property type="project" value="InterPro"/>
</dbReference>
<sequence>MAVEIPRFTRAKMEISRESYNYPAVNPIKQDLFKDGSLREYPGAIYWNYGAAPQTFEDPNVEEEVGLYGDGDPLDLIEVGRPATQYHTGQIISVKILGALGLVDGGEADWKIIVIATDDPLFDRINDINDLESAYPNTISGIREWFRWYKYPTHGVINSFMHGGQPLNRRKAVDLVARTHVMWKRRFSPDSESYGV</sequence>
<organism evidence="9">
    <name type="scientific">Perkinsus marinus (strain ATCC 50983 / TXsc)</name>
    <dbReference type="NCBI Taxonomy" id="423536"/>
    <lineage>
        <taxon>Eukaryota</taxon>
        <taxon>Sar</taxon>
        <taxon>Alveolata</taxon>
        <taxon>Perkinsozoa</taxon>
        <taxon>Perkinsea</taxon>
        <taxon>Perkinsida</taxon>
        <taxon>Perkinsidae</taxon>
        <taxon>Perkinsus</taxon>
    </lineage>
</organism>
<dbReference type="Pfam" id="PF00719">
    <property type="entry name" value="Pyrophosphatase"/>
    <property type="match status" value="1"/>
</dbReference>
<dbReference type="Gene3D" id="3.90.80.10">
    <property type="entry name" value="Inorganic pyrophosphatase"/>
    <property type="match status" value="1"/>
</dbReference>
<dbReference type="PANTHER" id="PTHR10286">
    <property type="entry name" value="INORGANIC PYROPHOSPHATASE"/>
    <property type="match status" value="1"/>
</dbReference>
<proteinExistence type="inferred from homology"/>
<dbReference type="InterPro" id="IPR008162">
    <property type="entry name" value="Pyrophosphatase"/>
</dbReference>
<evidence type="ECO:0000256" key="2">
    <source>
        <dbReference type="ARBA" id="ARBA00006220"/>
    </source>
</evidence>
<dbReference type="GeneID" id="9047765"/>
<dbReference type="EC" id="3.6.1.1" evidence="3"/>
<evidence type="ECO:0000313" key="9">
    <source>
        <dbReference type="Proteomes" id="UP000007800"/>
    </source>
</evidence>
<protein>
    <recommendedName>
        <fullName evidence="3">inorganic diphosphatase</fullName>
        <ecNumber evidence="3">3.6.1.1</ecNumber>
    </recommendedName>
</protein>
<dbReference type="EMBL" id="GG686192">
    <property type="protein sequence ID" value="EEQ98930.1"/>
    <property type="molecule type" value="Genomic_DNA"/>
</dbReference>
<dbReference type="PROSITE" id="PS00387">
    <property type="entry name" value="PPASE"/>
    <property type="match status" value="1"/>
</dbReference>
<comment type="cofactor">
    <cofactor evidence="1">
        <name>Mg(2+)</name>
        <dbReference type="ChEBI" id="CHEBI:18420"/>
    </cofactor>
</comment>
<accession>C5LIA4</accession>
<dbReference type="Proteomes" id="UP000007800">
    <property type="component" value="Unassembled WGS sequence"/>
</dbReference>
<dbReference type="GO" id="GO:0006796">
    <property type="term" value="P:phosphate-containing compound metabolic process"/>
    <property type="evidence" value="ECO:0007669"/>
    <property type="project" value="InterPro"/>
</dbReference>
<dbReference type="OrthoDB" id="1608002at2759"/>
<gene>
    <name evidence="7" type="ORF">Pmar_PMAR012944</name>
    <name evidence="8" type="ORF">Pmar_PMAR017923</name>
</gene>
<evidence type="ECO:0000313" key="8">
    <source>
        <dbReference type="EMBL" id="EER03520.1"/>
    </source>
</evidence>
<dbReference type="EMBL" id="GG682213">
    <property type="protein sequence ID" value="EER03520.1"/>
    <property type="molecule type" value="Genomic_DNA"/>
</dbReference>
<dbReference type="GO" id="GO:0004427">
    <property type="term" value="F:inorganic diphosphate phosphatase activity"/>
    <property type="evidence" value="ECO:0007669"/>
    <property type="project" value="UniProtKB-EC"/>
</dbReference>
<keyword evidence="9" id="KW-1185">Reference proteome</keyword>
<dbReference type="AlphaFoldDB" id="C5LIA4"/>
<comment type="similarity">
    <text evidence="2">Belongs to the PPase family.</text>
</comment>
<reference evidence="8 9" key="1">
    <citation type="submission" date="2008-07" db="EMBL/GenBank/DDBJ databases">
        <authorList>
            <person name="El-Sayed N."/>
            <person name="Caler E."/>
            <person name="Inman J."/>
            <person name="Amedeo P."/>
            <person name="Hass B."/>
            <person name="Wortman J."/>
        </authorList>
    </citation>
    <scope>NUCLEOTIDE SEQUENCE [LARGE SCALE GENOMIC DNA]</scope>
    <source>
        <strain evidence="8">ATCC 50983</strain>
        <strain evidence="9">ATCC 50983 / TXsc</strain>
    </source>
</reference>
<dbReference type="GO" id="GO:0005737">
    <property type="term" value="C:cytoplasm"/>
    <property type="evidence" value="ECO:0007669"/>
    <property type="project" value="InterPro"/>
</dbReference>
<name>C5LIA4_PERM5</name>
<evidence type="ECO:0000313" key="7">
    <source>
        <dbReference type="EMBL" id="EEQ98930.1"/>
    </source>
</evidence>
<evidence type="ECO:0000256" key="4">
    <source>
        <dbReference type="ARBA" id="ARBA00022723"/>
    </source>
</evidence>
<keyword evidence="6" id="KW-0460">Magnesium</keyword>
<evidence type="ECO:0000256" key="3">
    <source>
        <dbReference type="ARBA" id="ARBA00012146"/>
    </source>
</evidence>
<evidence type="ECO:0000256" key="1">
    <source>
        <dbReference type="ARBA" id="ARBA00001946"/>
    </source>
</evidence>
<dbReference type="SUPFAM" id="SSF50324">
    <property type="entry name" value="Inorganic pyrophosphatase"/>
    <property type="match status" value="1"/>
</dbReference>
<keyword evidence="5" id="KW-0378">Hydrolase</keyword>
<evidence type="ECO:0000256" key="5">
    <source>
        <dbReference type="ARBA" id="ARBA00022801"/>
    </source>
</evidence>
<keyword evidence="4" id="KW-0479">Metal-binding</keyword>
<dbReference type="OMA" id="GVWAMID"/>
<dbReference type="RefSeq" id="XP_002771704.1">
    <property type="nucleotide sequence ID" value="XM_002771658.1"/>
</dbReference>
<dbReference type="GeneID" id="9063215"/>
<evidence type="ECO:0000256" key="6">
    <source>
        <dbReference type="ARBA" id="ARBA00022842"/>
    </source>
</evidence>